<dbReference type="CDD" id="cd07106">
    <property type="entry name" value="ALDH_AldA-AAD23400"/>
    <property type="match status" value="1"/>
</dbReference>
<dbReference type="FunFam" id="3.40.605.10:FF:000007">
    <property type="entry name" value="NAD/NADP-dependent betaine aldehyde dehydrogenase"/>
    <property type="match status" value="1"/>
</dbReference>
<dbReference type="PANTHER" id="PTHR11699">
    <property type="entry name" value="ALDEHYDE DEHYDROGENASE-RELATED"/>
    <property type="match status" value="1"/>
</dbReference>
<evidence type="ECO:0000259" key="7">
    <source>
        <dbReference type="Pfam" id="PF00171"/>
    </source>
</evidence>
<evidence type="ECO:0000313" key="8">
    <source>
        <dbReference type="EMBL" id="CEJ61645.1"/>
    </source>
</evidence>
<dbReference type="EC" id="1.2.1.3" evidence="3"/>
<dbReference type="FunFam" id="3.40.309.10:FF:000032">
    <property type="entry name" value="Probable aldehyde dehydrogenase"/>
    <property type="match status" value="1"/>
</dbReference>
<reference evidence="9" key="1">
    <citation type="journal article" date="2015" name="Genome Announc.">
        <title>Draft genome sequence of the fungus Penicillium brasilianum MG11.</title>
        <authorList>
            <person name="Horn F."/>
            <person name="Linde J."/>
            <person name="Mattern D.J."/>
            <person name="Walther G."/>
            <person name="Guthke R."/>
            <person name="Brakhage A.A."/>
            <person name="Valiante V."/>
        </authorList>
    </citation>
    <scope>NUCLEOTIDE SEQUENCE [LARGE SCALE GENOMIC DNA]</scope>
    <source>
        <strain evidence="9">MG11</strain>
    </source>
</reference>
<keyword evidence="9" id="KW-1185">Reference proteome</keyword>
<evidence type="ECO:0000256" key="3">
    <source>
        <dbReference type="ARBA" id="ARBA00024226"/>
    </source>
</evidence>
<dbReference type="Gene3D" id="3.40.605.10">
    <property type="entry name" value="Aldehyde Dehydrogenase, Chain A, domain 1"/>
    <property type="match status" value="1"/>
</dbReference>
<dbReference type="InterPro" id="IPR015590">
    <property type="entry name" value="Aldehyde_DH_dom"/>
</dbReference>
<evidence type="ECO:0000256" key="1">
    <source>
        <dbReference type="ARBA" id="ARBA00009986"/>
    </source>
</evidence>
<dbReference type="GO" id="GO:0004029">
    <property type="term" value="F:aldehyde dehydrogenase (NAD+) activity"/>
    <property type="evidence" value="ECO:0007669"/>
    <property type="project" value="UniProtKB-EC"/>
</dbReference>
<sequence length="481" mass="52513">MATSDKNSPLDFTTFHNVINNELTSTAVTRHGINPATAAPNPEVPVATQEDLDKAVQAARAAFKTWSKTSFEERRAALHAYADAIDANIDGFSKILTMEQGKPLTQSTTELGMAGTWIRGLSSIEIPTNIIEETEDRKIIQRYTPMGVVGAIVPWNFPVLLAIGKIVPALYTGNTIIVKPSPFTPYCALKLAELGSRFFPPGVLQCLSGDDSLGPMITDHPGIDKISFTGSIATGKRVMASCAKTLKRVTLELGGNDPSIICDDVDIDAIIPKIGILSYLCSSQICMMIKRLYVHEKIYDQFLEKLIAFVKTLKVGDGTEPDVFFGPVQNKMQFEKAKNLFNSISTEKLNAVLGGTIEDSKGYFIHPTIIQNPPESSRVVQEEPFAPILPVMKWSDENDVIEKANALETGLGASVWSKDFDRATRIADQLESGVVWVNSHFDVSPNAPFGGHKQSGVGVEWGLSGLLGYCNSQTQWLKKSF</sequence>
<dbReference type="OrthoDB" id="310895at2759"/>
<name>A0A0F7U1Y4_PENBI</name>
<dbReference type="AlphaFoldDB" id="A0A0F7U1Y4"/>
<dbReference type="InterPro" id="IPR016163">
    <property type="entry name" value="Ald_DH_C"/>
</dbReference>
<dbReference type="Proteomes" id="UP000042958">
    <property type="component" value="Unassembled WGS sequence"/>
</dbReference>
<dbReference type="InterPro" id="IPR016161">
    <property type="entry name" value="Ald_DH/histidinol_DH"/>
</dbReference>
<dbReference type="STRING" id="104259.A0A0F7U1Y4"/>
<gene>
    <name evidence="8" type="ORF">PMG11_10171</name>
</gene>
<dbReference type="PROSITE" id="PS00687">
    <property type="entry name" value="ALDEHYDE_DEHYDR_GLU"/>
    <property type="match status" value="1"/>
</dbReference>
<comment type="catalytic activity">
    <reaction evidence="4">
        <text>an aldehyde + NAD(+) + H2O = a carboxylate + NADH + 2 H(+)</text>
        <dbReference type="Rhea" id="RHEA:16185"/>
        <dbReference type="ChEBI" id="CHEBI:15377"/>
        <dbReference type="ChEBI" id="CHEBI:15378"/>
        <dbReference type="ChEBI" id="CHEBI:17478"/>
        <dbReference type="ChEBI" id="CHEBI:29067"/>
        <dbReference type="ChEBI" id="CHEBI:57540"/>
        <dbReference type="ChEBI" id="CHEBI:57945"/>
        <dbReference type="EC" id="1.2.1.3"/>
    </reaction>
</comment>
<dbReference type="Pfam" id="PF00171">
    <property type="entry name" value="Aldedh"/>
    <property type="match status" value="1"/>
</dbReference>
<dbReference type="InterPro" id="IPR029510">
    <property type="entry name" value="Ald_DH_CS_GLU"/>
</dbReference>
<comment type="similarity">
    <text evidence="1 6">Belongs to the aldehyde dehydrogenase family.</text>
</comment>
<dbReference type="SUPFAM" id="SSF53720">
    <property type="entry name" value="ALDH-like"/>
    <property type="match status" value="1"/>
</dbReference>
<evidence type="ECO:0000256" key="6">
    <source>
        <dbReference type="RuleBase" id="RU003345"/>
    </source>
</evidence>
<feature type="domain" description="Aldehyde dehydrogenase" evidence="7">
    <location>
        <begin position="32"/>
        <end position="474"/>
    </location>
</feature>
<dbReference type="EMBL" id="CDHK01000011">
    <property type="protein sequence ID" value="CEJ61645.1"/>
    <property type="molecule type" value="Genomic_DNA"/>
</dbReference>
<evidence type="ECO:0000313" key="9">
    <source>
        <dbReference type="Proteomes" id="UP000042958"/>
    </source>
</evidence>
<keyword evidence="2 6" id="KW-0560">Oxidoreductase</keyword>
<evidence type="ECO:0000256" key="4">
    <source>
        <dbReference type="ARBA" id="ARBA00049194"/>
    </source>
</evidence>
<feature type="active site" evidence="5">
    <location>
        <position position="252"/>
    </location>
</feature>
<organism evidence="8 9">
    <name type="scientific">Penicillium brasilianum</name>
    <dbReference type="NCBI Taxonomy" id="104259"/>
    <lineage>
        <taxon>Eukaryota</taxon>
        <taxon>Fungi</taxon>
        <taxon>Dikarya</taxon>
        <taxon>Ascomycota</taxon>
        <taxon>Pezizomycotina</taxon>
        <taxon>Eurotiomycetes</taxon>
        <taxon>Eurotiomycetidae</taxon>
        <taxon>Eurotiales</taxon>
        <taxon>Aspergillaceae</taxon>
        <taxon>Penicillium</taxon>
    </lineage>
</organism>
<protein>
    <recommendedName>
        <fullName evidence="3">aldehyde dehydrogenase (NAD(+))</fullName>
        <ecNumber evidence="3">1.2.1.3</ecNumber>
    </recommendedName>
</protein>
<dbReference type="Gene3D" id="3.40.309.10">
    <property type="entry name" value="Aldehyde Dehydrogenase, Chain A, domain 2"/>
    <property type="match status" value="1"/>
</dbReference>
<accession>A0A0F7U1Y4</accession>
<dbReference type="InterPro" id="IPR016162">
    <property type="entry name" value="Ald_DH_N"/>
</dbReference>
<evidence type="ECO:0000256" key="2">
    <source>
        <dbReference type="ARBA" id="ARBA00023002"/>
    </source>
</evidence>
<proteinExistence type="inferred from homology"/>
<dbReference type="InterPro" id="IPR044086">
    <property type="entry name" value="LUC3-like"/>
</dbReference>
<evidence type="ECO:0000256" key="5">
    <source>
        <dbReference type="PROSITE-ProRule" id="PRU10007"/>
    </source>
</evidence>